<comment type="similarity">
    <text evidence="2 3">Belongs to the small heat shock protein (HSP20) family.</text>
</comment>
<protein>
    <submittedName>
        <fullName evidence="6">HSP20-like chaperone</fullName>
    </submittedName>
</protein>
<dbReference type="Pfam" id="PF00011">
    <property type="entry name" value="HSP20"/>
    <property type="match status" value="1"/>
</dbReference>
<evidence type="ECO:0000256" key="4">
    <source>
        <dbReference type="SAM" id="MobiDB-lite"/>
    </source>
</evidence>
<dbReference type="Proteomes" id="UP000757232">
    <property type="component" value="Unassembled WGS sequence"/>
</dbReference>
<feature type="domain" description="SHSP" evidence="5">
    <location>
        <begin position="74"/>
        <end position="211"/>
    </location>
</feature>
<evidence type="ECO:0000313" key="7">
    <source>
        <dbReference type="Proteomes" id="UP000757232"/>
    </source>
</evidence>
<evidence type="ECO:0000256" key="1">
    <source>
        <dbReference type="ARBA" id="ARBA00023016"/>
    </source>
</evidence>
<proteinExistence type="inferred from homology"/>
<dbReference type="PROSITE" id="PS01031">
    <property type="entry name" value="SHSP"/>
    <property type="match status" value="1"/>
</dbReference>
<dbReference type="CDD" id="cd06464">
    <property type="entry name" value="ACD_sHsps-like"/>
    <property type="match status" value="1"/>
</dbReference>
<dbReference type="Gene3D" id="2.60.40.790">
    <property type="match status" value="1"/>
</dbReference>
<accession>A0A9Q5I394</accession>
<dbReference type="SUPFAM" id="SSF49764">
    <property type="entry name" value="HSP20-like chaperones"/>
    <property type="match status" value="1"/>
</dbReference>
<dbReference type="InterPro" id="IPR002068">
    <property type="entry name" value="A-crystallin/Hsp20_dom"/>
</dbReference>
<evidence type="ECO:0000259" key="5">
    <source>
        <dbReference type="PROSITE" id="PS01031"/>
    </source>
</evidence>
<keyword evidence="7" id="KW-1185">Reference proteome</keyword>
<name>A0A9Q5I394_SANBA</name>
<dbReference type="PANTHER" id="PTHR11527">
    <property type="entry name" value="HEAT-SHOCK PROTEIN 20 FAMILY MEMBER"/>
    <property type="match status" value="1"/>
</dbReference>
<evidence type="ECO:0000256" key="3">
    <source>
        <dbReference type="RuleBase" id="RU003616"/>
    </source>
</evidence>
<comment type="caution">
    <text evidence="6">The sequence shown here is derived from an EMBL/GenBank/DDBJ whole genome shotgun (WGS) entry which is preliminary data.</text>
</comment>
<feature type="region of interest" description="Disordered" evidence="4">
    <location>
        <begin position="1"/>
        <end position="32"/>
    </location>
</feature>
<dbReference type="InterPro" id="IPR008978">
    <property type="entry name" value="HSP20-like_chaperone"/>
</dbReference>
<evidence type="ECO:0000313" key="6">
    <source>
        <dbReference type="EMBL" id="OCB90397.1"/>
    </source>
</evidence>
<dbReference type="AlphaFoldDB" id="A0A9Q5I394"/>
<dbReference type="EMBL" id="LNZH02000134">
    <property type="protein sequence ID" value="OCB90397.1"/>
    <property type="molecule type" value="Genomic_DNA"/>
</dbReference>
<sequence>MAAAVVAPNNAPSPHSSAASSPQSHTSHLPQHTNAPLYTQEEVVRFVQAALAAAYRDQSVHANARPSSNVQSLQEDRIMKPRVHMYETLGAKRMMITTLELPGLQKDDVHITARPNGELIISGERRPQHLLYLQNIRGENDHNRSREESGEESGRTVFNELKFGKFQRSIRLPAGTDPSTITASMDDGMLTITWPLPPCTRTSINHDVATTNDAQMNEGLVKLSSDRVPLSRDAAVTSFA</sequence>
<organism evidence="6 7">
    <name type="scientific">Sanghuangporus baumii</name>
    <name type="common">Phellinus baumii</name>
    <dbReference type="NCBI Taxonomy" id="108892"/>
    <lineage>
        <taxon>Eukaryota</taxon>
        <taxon>Fungi</taxon>
        <taxon>Dikarya</taxon>
        <taxon>Basidiomycota</taxon>
        <taxon>Agaricomycotina</taxon>
        <taxon>Agaricomycetes</taxon>
        <taxon>Hymenochaetales</taxon>
        <taxon>Hymenochaetaceae</taxon>
        <taxon>Sanghuangporus</taxon>
    </lineage>
</organism>
<reference evidence="6" key="1">
    <citation type="submission" date="2016-06" db="EMBL/GenBank/DDBJ databases">
        <title>Draft Genome sequence of the fungus Inonotus baumii.</title>
        <authorList>
            <person name="Zhu H."/>
            <person name="Lin W."/>
        </authorList>
    </citation>
    <scope>NUCLEOTIDE SEQUENCE</scope>
    <source>
        <strain evidence="6">821</strain>
    </source>
</reference>
<dbReference type="OrthoDB" id="1431247at2759"/>
<gene>
    <name evidence="6" type="ORF">A7U60_g2408</name>
</gene>
<dbReference type="InterPro" id="IPR031107">
    <property type="entry name" value="Small_HSP"/>
</dbReference>
<keyword evidence="1" id="KW-0346">Stress response</keyword>
<feature type="compositionally biased region" description="Low complexity" evidence="4">
    <location>
        <begin position="1"/>
        <end position="28"/>
    </location>
</feature>
<evidence type="ECO:0000256" key="2">
    <source>
        <dbReference type="PROSITE-ProRule" id="PRU00285"/>
    </source>
</evidence>